<evidence type="ECO:0000256" key="4">
    <source>
        <dbReference type="ARBA" id="ARBA00022475"/>
    </source>
</evidence>
<feature type="transmembrane region" description="Helical" evidence="9">
    <location>
        <begin position="284"/>
        <end position="307"/>
    </location>
</feature>
<organism evidence="10 11">
    <name type="scientific">Marinilactibacillus piezotolerans</name>
    <dbReference type="NCBI Taxonomy" id="258723"/>
    <lineage>
        <taxon>Bacteria</taxon>
        <taxon>Bacillati</taxon>
        <taxon>Bacillota</taxon>
        <taxon>Bacilli</taxon>
        <taxon>Lactobacillales</taxon>
        <taxon>Carnobacteriaceae</taxon>
        <taxon>Marinilactibacillus</taxon>
    </lineage>
</organism>
<dbReference type="InterPro" id="IPR006043">
    <property type="entry name" value="NCS2"/>
</dbReference>
<evidence type="ECO:0000256" key="5">
    <source>
        <dbReference type="ARBA" id="ARBA00022692"/>
    </source>
</evidence>
<dbReference type="OrthoDB" id="9808458at2"/>
<dbReference type="PANTHER" id="PTHR43337">
    <property type="entry name" value="XANTHINE/URACIL PERMEASE C887.17-RELATED"/>
    <property type="match status" value="1"/>
</dbReference>
<feature type="transmembrane region" description="Helical" evidence="9">
    <location>
        <begin position="12"/>
        <end position="34"/>
    </location>
</feature>
<feature type="transmembrane region" description="Helical" evidence="9">
    <location>
        <begin position="469"/>
        <end position="488"/>
    </location>
</feature>
<keyword evidence="5 8" id="KW-0812">Transmembrane</keyword>
<keyword evidence="4 8" id="KW-1003">Cell membrane</keyword>
<sequence length="490" mass="51485">MFEKYFQLKENNTNIGTEIAAGVTTFFAMSYIVFVNPQILSLTGMPSQAVFLATIISSAIGTLIMGIYAKVPYAQAPGMGLNAFFTYTVVFALGFTWQEALMMVFICGIVNIIITMTSIRKMIIHSIPETLQHAIGGGIGVFIAYIGLKNANFLEFTSEAKDIVSVNNGSFDAVNETYEGGLSTVVTGGGIIPDLTTFTSSAVLLALFGLIITVILLVANVKGAILIGIVATTLVGIPMGVTDLSGLTNPANSIGAAFSDLGTTFGAAFSSEGLGSLLADPSRYALVFITVFAFTLTDIFDTIGTFIGTGRKTGIFTLDDEKAMDQGKGINTKMEKALFADAIATTAGAVFGTSNVTTFVESTAGIGAGGRTGLTSVTTGILFLLAAIFSPVIAVVPGAATAPALIVVGIMMMSAFGEINWNDLEEAVPAFFASIFMAFAYSISYGIAAGFVFYIITKVVKRKAKQIHPVIWVTAGLFIVNFIVMAMLHV</sequence>
<evidence type="ECO:0000256" key="8">
    <source>
        <dbReference type="PIRNR" id="PIRNR005353"/>
    </source>
</evidence>
<name>A0A1I4A8Z4_9LACT</name>
<feature type="transmembrane region" description="Helical" evidence="9">
    <location>
        <begin position="49"/>
        <end position="69"/>
    </location>
</feature>
<dbReference type="STRING" id="258723.GCA_900169305_01958"/>
<feature type="transmembrane region" description="Helical" evidence="9">
    <location>
        <begin position="76"/>
        <end position="95"/>
    </location>
</feature>
<dbReference type="PIRSF" id="PIRSF005353">
    <property type="entry name" value="PbuG"/>
    <property type="match status" value="1"/>
</dbReference>
<dbReference type="Pfam" id="PF00860">
    <property type="entry name" value="Xan_ur_permease"/>
    <property type="match status" value="2"/>
</dbReference>
<comment type="subcellular location">
    <subcellularLocation>
        <location evidence="1 8">Cell membrane</location>
        <topology evidence="1 8">Multi-pass membrane protein</topology>
    </subcellularLocation>
</comment>
<keyword evidence="3 8" id="KW-0813">Transport</keyword>
<evidence type="ECO:0000256" key="6">
    <source>
        <dbReference type="ARBA" id="ARBA00022989"/>
    </source>
</evidence>
<protein>
    <submittedName>
        <fullName evidence="10">Putative MFS transporter, AGZA family, xanthine/uracil permease</fullName>
    </submittedName>
</protein>
<dbReference type="AlphaFoldDB" id="A0A1I4A8Z4"/>
<evidence type="ECO:0000256" key="1">
    <source>
        <dbReference type="ARBA" id="ARBA00004651"/>
    </source>
</evidence>
<feature type="transmembrane region" description="Helical" evidence="9">
    <location>
        <begin position="381"/>
        <end position="411"/>
    </location>
</feature>
<evidence type="ECO:0000313" key="10">
    <source>
        <dbReference type="EMBL" id="SFK52878.1"/>
    </source>
</evidence>
<dbReference type="InterPro" id="IPR026033">
    <property type="entry name" value="Azg-like_bact_archaea"/>
</dbReference>
<evidence type="ECO:0000256" key="7">
    <source>
        <dbReference type="ARBA" id="ARBA00023136"/>
    </source>
</evidence>
<gene>
    <name evidence="10" type="ORF">SAMN04488569_10457</name>
</gene>
<proteinExistence type="inferred from homology"/>
<comment type="similarity">
    <text evidence="2 8">Belongs to the nucleobase:cation symporter-2 (NCS2) (TC 2.A.40) family. Azg-like subfamily.</text>
</comment>
<evidence type="ECO:0000256" key="9">
    <source>
        <dbReference type="SAM" id="Phobius"/>
    </source>
</evidence>
<keyword evidence="7 8" id="KW-0472">Membrane</keyword>
<reference evidence="11" key="1">
    <citation type="submission" date="2016-10" db="EMBL/GenBank/DDBJ databases">
        <authorList>
            <person name="Varghese N."/>
            <person name="Submissions S."/>
        </authorList>
    </citation>
    <scope>NUCLEOTIDE SEQUENCE [LARGE SCALE GENOMIC DNA]</scope>
    <source>
        <strain evidence="11">DSM 16108</strain>
    </source>
</reference>
<feature type="transmembrane region" description="Helical" evidence="9">
    <location>
        <begin position="431"/>
        <end position="457"/>
    </location>
</feature>
<dbReference type="Proteomes" id="UP000199589">
    <property type="component" value="Unassembled WGS sequence"/>
</dbReference>
<evidence type="ECO:0000256" key="3">
    <source>
        <dbReference type="ARBA" id="ARBA00022448"/>
    </source>
</evidence>
<feature type="transmembrane region" description="Helical" evidence="9">
    <location>
        <begin position="198"/>
        <end position="217"/>
    </location>
</feature>
<feature type="transmembrane region" description="Helical" evidence="9">
    <location>
        <begin position="131"/>
        <end position="148"/>
    </location>
</feature>
<dbReference type="InterPro" id="IPR045018">
    <property type="entry name" value="Azg-like"/>
</dbReference>
<dbReference type="PANTHER" id="PTHR43337:SF1">
    <property type="entry name" value="XANTHINE_URACIL PERMEASE C887.17-RELATED"/>
    <property type="match status" value="1"/>
</dbReference>
<dbReference type="RefSeq" id="WP_072694256.1">
    <property type="nucleotide sequence ID" value="NZ_FOSJ01000045.1"/>
</dbReference>
<keyword evidence="6 8" id="KW-1133">Transmembrane helix</keyword>
<keyword evidence="11" id="KW-1185">Reference proteome</keyword>
<dbReference type="GO" id="GO:0005345">
    <property type="term" value="F:purine nucleobase transmembrane transporter activity"/>
    <property type="evidence" value="ECO:0007669"/>
    <property type="project" value="TreeGrafter"/>
</dbReference>
<dbReference type="GO" id="GO:0005886">
    <property type="term" value="C:plasma membrane"/>
    <property type="evidence" value="ECO:0007669"/>
    <property type="project" value="UniProtKB-SubCell"/>
</dbReference>
<feature type="transmembrane region" description="Helical" evidence="9">
    <location>
        <begin position="224"/>
        <end position="241"/>
    </location>
</feature>
<accession>A0A1I4A8Z4</accession>
<dbReference type="EMBL" id="FOSJ01000045">
    <property type="protein sequence ID" value="SFK52878.1"/>
    <property type="molecule type" value="Genomic_DNA"/>
</dbReference>
<evidence type="ECO:0000256" key="2">
    <source>
        <dbReference type="ARBA" id="ARBA00005697"/>
    </source>
</evidence>
<evidence type="ECO:0000313" key="11">
    <source>
        <dbReference type="Proteomes" id="UP000199589"/>
    </source>
</evidence>
<feature type="transmembrane region" description="Helical" evidence="9">
    <location>
        <begin position="101"/>
        <end position="119"/>
    </location>
</feature>